<sequence length="222" mass="25385">MAIDTIRVDPKYFCHIIGLQGANILRLCDHNVQIRLPTLERNDTHAADEIVIEDDHAGIEKRKANIQQLVQKLENEKCKDVIIEPRIQQLLCTGYKNVAPPICLIYDTFPKVSVVWPTNQLDGETACTVGHDNSSKSVVQLRGDRQQVDAEAERISKRIKQVIEKNFRQEIRIFKEFRPHIFGKGSSKIQKVLDETKTRIQYPNPSDGSDVFTIIGREENVQ</sequence>
<name>A0A8S9YQE7_9TREM</name>
<evidence type="ECO:0000259" key="2">
    <source>
        <dbReference type="Pfam" id="PF00013"/>
    </source>
</evidence>
<proteinExistence type="predicted"/>
<dbReference type="Pfam" id="PF00013">
    <property type="entry name" value="KH_1"/>
    <property type="match status" value="1"/>
</dbReference>
<dbReference type="AlphaFoldDB" id="A0A8S9YQE7"/>
<dbReference type="Proteomes" id="UP000822476">
    <property type="component" value="Unassembled WGS sequence"/>
</dbReference>
<dbReference type="OrthoDB" id="10027144at2759"/>
<dbReference type="Gene3D" id="3.30.1370.10">
    <property type="entry name" value="K Homology domain, type 1"/>
    <property type="match status" value="2"/>
</dbReference>
<protein>
    <recommendedName>
        <fullName evidence="2">K Homology domain-containing protein</fullName>
    </recommendedName>
</protein>
<dbReference type="CDD" id="cd02394">
    <property type="entry name" value="KH-I_Vigilin_rpt6"/>
    <property type="match status" value="1"/>
</dbReference>
<accession>A0A8S9YQE7</accession>
<comment type="caution">
    <text evidence="3">The sequence shown here is derived from an EMBL/GenBank/DDBJ whole genome shotgun (WGS) entry which is preliminary data.</text>
</comment>
<dbReference type="InterPro" id="IPR004088">
    <property type="entry name" value="KH_dom_type_1"/>
</dbReference>
<feature type="domain" description="K Homology" evidence="2">
    <location>
        <begin position="169"/>
        <end position="222"/>
    </location>
</feature>
<dbReference type="PROSITE" id="PS50084">
    <property type="entry name" value="KH_TYPE_1"/>
    <property type="match status" value="1"/>
</dbReference>
<evidence type="ECO:0000313" key="3">
    <source>
        <dbReference type="EMBL" id="KAF7255636.1"/>
    </source>
</evidence>
<reference evidence="3" key="1">
    <citation type="submission" date="2019-07" db="EMBL/GenBank/DDBJ databases">
        <title>Annotation for the trematode Paragonimus miyazaki's.</title>
        <authorList>
            <person name="Choi Y.-J."/>
        </authorList>
    </citation>
    <scope>NUCLEOTIDE SEQUENCE</scope>
    <source>
        <strain evidence="3">Japan</strain>
    </source>
</reference>
<dbReference type="InterPro" id="IPR036612">
    <property type="entry name" value="KH_dom_type_1_sf"/>
</dbReference>
<evidence type="ECO:0000256" key="1">
    <source>
        <dbReference type="PROSITE-ProRule" id="PRU00117"/>
    </source>
</evidence>
<evidence type="ECO:0000313" key="4">
    <source>
        <dbReference type="Proteomes" id="UP000822476"/>
    </source>
</evidence>
<organism evidence="3 4">
    <name type="scientific">Paragonimus skrjabini miyazakii</name>
    <dbReference type="NCBI Taxonomy" id="59628"/>
    <lineage>
        <taxon>Eukaryota</taxon>
        <taxon>Metazoa</taxon>
        <taxon>Spiralia</taxon>
        <taxon>Lophotrochozoa</taxon>
        <taxon>Platyhelminthes</taxon>
        <taxon>Trematoda</taxon>
        <taxon>Digenea</taxon>
        <taxon>Plagiorchiida</taxon>
        <taxon>Troglotremata</taxon>
        <taxon>Troglotrematidae</taxon>
        <taxon>Paragonimus</taxon>
    </lineage>
</organism>
<dbReference type="EMBL" id="JTDE01003796">
    <property type="protein sequence ID" value="KAF7255636.1"/>
    <property type="molecule type" value="Genomic_DNA"/>
</dbReference>
<keyword evidence="4" id="KW-1185">Reference proteome</keyword>
<gene>
    <name evidence="3" type="ORF">EG68_07543</name>
</gene>
<dbReference type="GO" id="GO:0003723">
    <property type="term" value="F:RNA binding"/>
    <property type="evidence" value="ECO:0007669"/>
    <property type="project" value="UniProtKB-UniRule"/>
</dbReference>
<keyword evidence="1" id="KW-0694">RNA-binding</keyword>
<dbReference type="SUPFAM" id="SSF54791">
    <property type="entry name" value="Eukaryotic type KH-domain (KH-domain type I)"/>
    <property type="match status" value="2"/>
</dbReference>